<proteinExistence type="predicted"/>
<sequence length="127" mass="13784">MLNSRLSNNGVVKTVLAAIFALAPLPQVAAAAGDKSVNDYPTEARADYVYVCMKTNGESRDSLKRCSCSIDVIASLLPYERYEAAETVSSMNQALGQIGTMFRNSPQAQATSQELRRAQAEAEVRCF</sequence>
<organism evidence="2 3">
    <name type="scientific">Methylocella silvestris</name>
    <dbReference type="NCBI Taxonomy" id="199596"/>
    <lineage>
        <taxon>Bacteria</taxon>
        <taxon>Pseudomonadati</taxon>
        <taxon>Pseudomonadota</taxon>
        <taxon>Alphaproteobacteria</taxon>
        <taxon>Hyphomicrobiales</taxon>
        <taxon>Beijerinckiaceae</taxon>
        <taxon>Methylocella</taxon>
    </lineage>
</organism>
<dbReference type="OrthoDB" id="7277196at2"/>
<dbReference type="AlphaFoldDB" id="A0A2J7TCV5"/>
<evidence type="ECO:0000256" key="1">
    <source>
        <dbReference type="SAM" id="SignalP"/>
    </source>
</evidence>
<name>A0A2J7TCV5_METSI</name>
<dbReference type="Proteomes" id="UP000236286">
    <property type="component" value="Unassembled WGS sequence"/>
</dbReference>
<evidence type="ECO:0008006" key="4">
    <source>
        <dbReference type="Google" id="ProtNLM"/>
    </source>
</evidence>
<accession>A0A2J7TCV5</accession>
<keyword evidence="1" id="KW-0732">Signal</keyword>
<evidence type="ECO:0000313" key="3">
    <source>
        <dbReference type="Proteomes" id="UP000236286"/>
    </source>
</evidence>
<gene>
    <name evidence="2" type="ORF">CR492_17880</name>
</gene>
<evidence type="ECO:0000313" key="2">
    <source>
        <dbReference type="EMBL" id="PNG24604.1"/>
    </source>
</evidence>
<comment type="caution">
    <text evidence="2">The sequence shown here is derived from an EMBL/GenBank/DDBJ whole genome shotgun (WGS) entry which is preliminary data.</text>
</comment>
<feature type="signal peptide" evidence="1">
    <location>
        <begin position="1"/>
        <end position="31"/>
    </location>
</feature>
<feature type="chain" id="PRO_5014357495" description="Rap1a immunity protein domain-containing protein" evidence="1">
    <location>
        <begin position="32"/>
        <end position="127"/>
    </location>
</feature>
<dbReference type="RefSeq" id="WP_102845089.1">
    <property type="nucleotide sequence ID" value="NZ_PDZR01000028.1"/>
</dbReference>
<protein>
    <recommendedName>
        <fullName evidence="4">Rap1a immunity protein domain-containing protein</fullName>
    </recommendedName>
</protein>
<dbReference type="EMBL" id="PDZR01000028">
    <property type="protein sequence ID" value="PNG24604.1"/>
    <property type="molecule type" value="Genomic_DNA"/>
</dbReference>
<reference evidence="2 3" key="1">
    <citation type="submission" date="2017-10" db="EMBL/GenBank/DDBJ databases">
        <title>Genome announcement of Methylocella silvestris TVC from permafrost.</title>
        <authorList>
            <person name="Wang J."/>
            <person name="Geng K."/>
            <person name="Ul-Haque F."/>
            <person name="Crombie A.T."/>
            <person name="Street L.E."/>
            <person name="Wookey P.A."/>
            <person name="Murrell J.C."/>
            <person name="Pratscher J."/>
        </authorList>
    </citation>
    <scope>NUCLEOTIDE SEQUENCE [LARGE SCALE GENOMIC DNA]</scope>
    <source>
        <strain evidence="2 3">TVC</strain>
    </source>
</reference>